<proteinExistence type="predicted"/>
<feature type="transmembrane region" description="Helical" evidence="1">
    <location>
        <begin position="118"/>
        <end position="136"/>
    </location>
</feature>
<keyword evidence="1" id="KW-0812">Transmembrane</keyword>
<dbReference type="EMBL" id="MT144412">
    <property type="protein sequence ID" value="QJA53314.1"/>
    <property type="molecule type" value="Genomic_DNA"/>
</dbReference>
<gene>
    <name evidence="2" type="ORF">TM448A03398_0002</name>
</gene>
<evidence type="ECO:0000256" key="1">
    <source>
        <dbReference type="SAM" id="Phobius"/>
    </source>
</evidence>
<protein>
    <submittedName>
        <fullName evidence="2">Uncharacterized protein</fullName>
    </submittedName>
</protein>
<dbReference type="AlphaFoldDB" id="A0A6H2A0G8"/>
<evidence type="ECO:0000313" key="2">
    <source>
        <dbReference type="EMBL" id="QJA53314.1"/>
    </source>
</evidence>
<sequence length="140" mass="14470">MLCSSLEVVDVPAGGLELLVNGTKGEVKVPLNTDVIVRVQGADPVDDIVITNISAFPDINLCQGDSDSVGVFECTVRFSENSTVELKAYEDCAAGICLKESNVVRIIAGEGAPGDGGTGTIILVGIGLLAAAFLFGSRRE</sequence>
<organism evidence="2">
    <name type="scientific">viral metagenome</name>
    <dbReference type="NCBI Taxonomy" id="1070528"/>
    <lineage>
        <taxon>unclassified sequences</taxon>
        <taxon>metagenomes</taxon>
        <taxon>organismal metagenomes</taxon>
    </lineage>
</organism>
<name>A0A6H2A0G8_9ZZZZ</name>
<keyword evidence="1" id="KW-1133">Transmembrane helix</keyword>
<reference evidence="2" key="1">
    <citation type="submission" date="2020-03" db="EMBL/GenBank/DDBJ databases">
        <title>The deep terrestrial virosphere.</title>
        <authorList>
            <person name="Holmfeldt K."/>
            <person name="Nilsson E."/>
            <person name="Simone D."/>
            <person name="Lopez-Fernandez M."/>
            <person name="Wu X."/>
            <person name="de Brujin I."/>
            <person name="Lundin D."/>
            <person name="Andersson A."/>
            <person name="Bertilsson S."/>
            <person name="Dopson M."/>
        </authorList>
    </citation>
    <scope>NUCLEOTIDE SEQUENCE</scope>
    <source>
        <strain evidence="2">TM448A03398</strain>
    </source>
</reference>
<keyword evidence="1" id="KW-0472">Membrane</keyword>
<accession>A0A6H2A0G8</accession>